<dbReference type="Proteomes" id="UP000024404">
    <property type="component" value="Unassembled WGS sequence"/>
</dbReference>
<proteinExistence type="predicted"/>
<protein>
    <submittedName>
        <fullName evidence="2">Uncharacterized protein</fullName>
    </submittedName>
</protein>
<organism evidence="2 3">
    <name type="scientific">Onchocerca volvulus</name>
    <dbReference type="NCBI Taxonomy" id="6282"/>
    <lineage>
        <taxon>Eukaryota</taxon>
        <taxon>Metazoa</taxon>
        <taxon>Ecdysozoa</taxon>
        <taxon>Nematoda</taxon>
        <taxon>Chromadorea</taxon>
        <taxon>Rhabditida</taxon>
        <taxon>Spirurina</taxon>
        <taxon>Spiruromorpha</taxon>
        <taxon>Filarioidea</taxon>
        <taxon>Onchocercidae</taxon>
        <taxon>Onchocerca</taxon>
    </lineage>
</organism>
<sequence length="82" mass="9059">MLGGTGQSTISLSSMQCLQSMSSTTVSTGSVSTAVQSQFSFEDVRPQHEFTLKFKFNHKSISGTIRRQQEPTTELSANERNR</sequence>
<dbReference type="AlphaFoldDB" id="A0A8R1TNG3"/>
<reference evidence="3" key="1">
    <citation type="submission" date="2013-10" db="EMBL/GenBank/DDBJ databases">
        <title>Genome sequencing of Onchocerca volvulus.</title>
        <authorList>
            <person name="Cotton J."/>
            <person name="Tsai J."/>
            <person name="Stanley E."/>
            <person name="Tracey A."/>
            <person name="Holroyd N."/>
            <person name="Lustigman S."/>
            <person name="Berriman M."/>
        </authorList>
    </citation>
    <scope>NUCLEOTIDE SEQUENCE</scope>
</reference>
<evidence type="ECO:0000256" key="1">
    <source>
        <dbReference type="SAM" id="MobiDB-lite"/>
    </source>
</evidence>
<feature type="region of interest" description="Disordered" evidence="1">
    <location>
        <begin position="61"/>
        <end position="82"/>
    </location>
</feature>
<keyword evidence="3" id="KW-1185">Reference proteome</keyword>
<feature type="compositionally biased region" description="Polar residues" evidence="1">
    <location>
        <begin position="61"/>
        <end position="76"/>
    </location>
</feature>
<dbReference type="EMBL" id="CMVM020000049">
    <property type="status" value="NOT_ANNOTATED_CDS"/>
    <property type="molecule type" value="Genomic_DNA"/>
</dbReference>
<accession>A0A8R1TNG3</accession>
<name>A0A8R1TNG3_ONCVO</name>
<reference evidence="2" key="2">
    <citation type="submission" date="2022-06" db="UniProtKB">
        <authorList>
            <consortium name="EnsemblMetazoa"/>
        </authorList>
    </citation>
    <scope>IDENTIFICATION</scope>
</reference>
<evidence type="ECO:0000313" key="3">
    <source>
        <dbReference type="Proteomes" id="UP000024404"/>
    </source>
</evidence>
<dbReference type="EnsemblMetazoa" id="OVOC1630.1">
    <property type="protein sequence ID" value="OVOC1630.1"/>
    <property type="gene ID" value="WBGene00238439"/>
</dbReference>
<evidence type="ECO:0000313" key="2">
    <source>
        <dbReference type="EnsemblMetazoa" id="OVOC1630.1"/>
    </source>
</evidence>